<protein>
    <submittedName>
        <fullName evidence="9">BH0517 protein</fullName>
    </submittedName>
</protein>
<dbReference type="eggNOG" id="COG0705">
    <property type="taxonomic scope" value="Bacteria"/>
</dbReference>
<proteinExistence type="inferred from homology"/>
<gene>
    <name evidence="9" type="ordered locus">BH0517</name>
</gene>
<keyword evidence="6 7" id="KW-0472">Membrane</keyword>
<feature type="transmembrane region" description="Helical" evidence="7">
    <location>
        <begin position="121"/>
        <end position="141"/>
    </location>
</feature>
<evidence type="ECO:0000256" key="2">
    <source>
        <dbReference type="ARBA" id="ARBA00009045"/>
    </source>
</evidence>
<dbReference type="PIR" id="E83714">
    <property type="entry name" value="E83714"/>
</dbReference>
<dbReference type="InterPro" id="IPR035952">
    <property type="entry name" value="Rhomboid-like_sf"/>
</dbReference>
<dbReference type="Pfam" id="PF01694">
    <property type="entry name" value="Rhomboid"/>
    <property type="match status" value="1"/>
</dbReference>
<dbReference type="EMBL" id="BA000004">
    <property type="protein sequence ID" value="BAB04236.1"/>
    <property type="molecule type" value="Genomic_DNA"/>
</dbReference>
<evidence type="ECO:0000256" key="1">
    <source>
        <dbReference type="ARBA" id="ARBA00004141"/>
    </source>
</evidence>
<feature type="transmembrane region" description="Helical" evidence="7">
    <location>
        <begin position="21"/>
        <end position="43"/>
    </location>
</feature>
<evidence type="ECO:0000256" key="4">
    <source>
        <dbReference type="ARBA" id="ARBA00022801"/>
    </source>
</evidence>
<feature type="transmembrane region" description="Helical" evidence="7">
    <location>
        <begin position="174"/>
        <end position="193"/>
    </location>
</feature>
<sequence length="248" mass="27724">MFIRNESFYTFRRSYPIITALVFIHIALFVWIHLLPGGAWVYATGVGFNLAVSQGEYWRLITPVFLHVSIGHLVFNSFALVIFGPALERMLGKGKFLFVYLLSGFIANVATYYLGGLAYPYHLGASGAIFGLFGIFVYMVIYRKDLIDPANTQLVITIIIIGLVMTFLSSNINVFAHLFGMIGGAALAPIVLAKARPFYAFAVAADDREVRFDPNRWKKRRFTRGIGKKILWVGLGLLIAIGILSRLF</sequence>
<feature type="transmembrane region" description="Helical" evidence="7">
    <location>
        <begin position="150"/>
        <end position="168"/>
    </location>
</feature>
<feature type="transmembrane region" description="Helical" evidence="7">
    <location>
        <begin position="96"/>
        <end position="115"/>
    </location>
</feature>
<accession>Q9KFG2</accession>
<dbReference type="OrthoDB" id="9813074at2"/>
<evidence type="ECO:0000259" key="8">
    <source>
        <dbReference type="Pfam" id="PF01694"/>
    </source>
</evidence>
<dbReference type="SUPFAM" id="SSF144091">
    <property type="entry name" value="Rhomboid-like"/>
    <property type="match status" value="1"/>
</dbReference>
<dbReference type="STRING" id="272558.gene:10726370"/>
<name>Q9KFG2_HALH5</name>
<comment type="similarity">
    <text evidence="2">Belongs to the peptidase S54 family.</text>
</comment>
<keyword evidence="5 7" id="KW-1133">Transmembrane helix</keyword>
<keyword evidence="3 7" id="KW-0812">Transmembrane</keyword>
<feature type="domain" description="Peptidase S54 rhomboid" evidence="8">
    <location>
        <begin position="55"/>
        <end position="192"/>
    </location>
</feature>
<dbReference type="Proteomes" id="UP000001258">
    <property type="component" value="Chromosome"/>
</dbReference>
<dbReference type="MEROPS" id="S54.A18"/>
<evidence type="ECO:0000313" key="10">
    <source>
        <dbReference type="Proteomes" id="UP000001258"/>
    </source>
</evidence>
<reference evidence="9 10" key="1">
    <citation type="journal article" date="2000" name="Nucleic Acids Res.">
        <title>Complete genome sequence of the alkaliphilic bacterium Bacillus halodurans and genomic sequence comparison with Bacillus subtilis.</title>
        <authorList>
            <person name="Takami H."/>
            <person name="Nakasone K."/>
            <person name="Takaki Y."/>
            <person name="Maeno G."/>
            <person name="Sasaki R."/>
            <person name="Masui N."/>
            <person name="Fuji F."/>
            <person name="Hirama C."/>
            <person name="Nakamura Y."/>
            <person name="Ogasawara N."/>
            <person name="Kuhara S."/>
            <person name="Horikoshi K."/>
        </authorList>
    </citation>
    <scope>NUCLEOTIDE SEQUENCE [LARGE SCALE GENOMIC DNA]</scope>
    <source>
        <strain evidence="10">ATCC BAA-125 / DSM 18197 / FERM 7344 / JCM 9153 / C-125</strain>
    </source>
</reference>
<dbReference type="KEGG" id="bha:BH0517"/>
<dbReference type="PANTHER" id="PTHR43731">
    <property type="entry name" value="RHOMBOID PROTEASE"/>
    <property type="match status" value="1"/>
</dbReference>
<dbReference type="InterPro" id="IPR050925">
    <property type="entry name" value="Rhomboid_protease_S54"/>
</dbReference>
<comment type="subcellular location">
    <subcellularLocation>
        <location evidence="1">Membrane</location>
        <topology evidence="1">Multi-pass membrane protein</topology>
    </subcellularLocation>
</comment>
<evidence type="ECO:0000256" key="5">
    <source>
        <dbReference type="ARBA" id="ARBA00022989"/>
    </source>
</evidence>
<evidence type="ECO:0000313" key="9">
    <source>
        <dbReference type="EMBL" id="BAB04236.1"/>
    </source>
</evidence>
<keyword evidence="4" id="KW-0378">Hydrolase</keyword>
<evidence type="ECO:0000256" key="7">
    <source>
        <dbReference type="SAM" id="Phobius"/>
    </source>
</evidence>
<organism evidence="9 10">
    <name type="scientific">Halalkalibacterium halodurans (strain ATCC BAA-125 / DSM 18197 / FERM 7344 / JCM 9153 / C-125)</name>
    <name type="common">Bacillus halodurans</name>
    <dbReference type="NCBI Taxonomy" id="272558"/>
    <lineage>
        <taxon>Bacteria</taxon>
        <taxon>Bacillati</taxon>
        <taxon>Bacillota</taxon>
        <taxon>Bacilli</taxon>
        <taxon>Bacillales</taxon>
        <taxon>Bacillaceae</taxon>
        <taxon>Halalkalibacterium (ex Joshi et al. 2022)</taxon>
    </lineage>
</organism>
<dbReference type="GO" id="GO:0016020">
    <property type="term" value="C:membrane"/>
    <property type="evidence" value="ECO:0007669"/>
    <property type="project" value="UniProtKB-SubCell"/>
</dbReference>
<dbReference type="RefSeq" id="WP_010896695.1">
    <property type="nucleotide sequence ID" value="NC_002570.2"/>
</dbReference>
<dbReference type="InterPro" id="IPR022764">
    <property type="entry name" value="Peptidase_S54_rhomboid_dom"/>
</dbReference>
<feature type="transmembrane region" description="Helical" evidence="7">
    <location>
        <begin position="230"/>
        <end position="247"/>
    </location>
</feature>
<dbReference type="Gene3D" id="1.20.1540.10">
    <property type="entry name" value="Rhomboid-like"/>
    <property type="match status" value="1"/>
</dbReference>
<feature type="transmembrane region" description="Helical" evidence="7">
    <location>
        <begin position="63"/>
        <end position="84"/>
    </location>
</feature>
<dbReference type="HOGENOM" id="CLU_055068_3_1_9"/>
<dbReference type="AlphaFoldDB" id="Q9KFG2"/>
<evidence type="ECO:0000256" key="3">
    <source>
        <dbReference type="ARBA" id="ARBA00022692"/>
    </source>
</evidence>
<evidence type="ECO:0000256" key="6">
    <source>
        <dbReference type="ARBA" id="ARBA00023136"/>
    </source>
</evidence>
<dbReference type="GO" id="GO:0004252">
    <property type="term" value="F:serine-type endopeptidase activity"/>
    <property type="evidence" value="ECO:0007669"/>
    <property type="project" value="InterPro"/>
</dbReference>
<keyword evidence="10" id="KW-1185">Reference proteome</keyword>
<dbReference type="PANTHER" id="PTHR43731:SF14">
    <property type="entry name" value="PRESENILIN-ASSOCIATED RHOMBOID-LIKE PROTEIN, MITOCHONDRIAL"/>
    <property type="match status" value="1"/>
</dbReference>